<reference evidence="2" key="1">
    <citation type="journal article" date="2022" name="Mol. Ecol. Resour.">
        <title>The genomes of chicory, endive, great burdock and yacon provide insights into Asteraceae palaeo-polyploidization history and plant inulin production.</title>
        <authorList>
            <person name="Fan W."/>
            <person name="Wang S."/>
            <person name="Wang H."/>
            <person name="Wang A."/>
            <person name="Jiang F."/>
            <person name="Liu H."/>
            <person name="Zhao H."/>
            <person name="Xu D."/>
            <person name="Zhang Y."/>
        </authorList>
    </citation>
    <scope>NUCLEOTIDE SEQUENCE [LARGE SCALE GENOMIC DNA]</scope>
    <source>
        <strain evidence="2">cv. Yunnan</strain>
    </source>
</reference>
<dbReference type="EMBL" id="CM042044">
    <property type="protein sequence ID" value="KAI3687507.1"/>
    <property type="molecule type" value="Genomic_DNA"/>
</dbReference>
<dbReference type="Proteomes" id="UP001056120">
    <property type="component" value="Linkage Group LG27"/>
</dbReference>
<keyword evidence="2" id="KW-1185">Reference proteome</keyword>
<evidence type="ECO:0000313" key="2">
    <source>
        <dbReference type="Proteomes" id="UP001056120"/>
    </source>
</evidence>
<protein>
    <submittedName>
        <fullName evidence="1">Uncharacterized protein</fullName>
    </submittedName>
</protein>
<gene>
    <name evidence="1" type="ORF">L1987_81204</name>
</gene>
<reference evidence="1 2" key="2">
    <citation type="journal article" date="2022" name="Mol. Ecol. Resour.">
        <title>The genomes of chicory, endive, great burdock and yacon provide insights into Asteraceae paleo-polyploidization history and plant inulin production.</title>
        <authorList>
            <person name="Fan W."/>
            <person name="Wang S."/>
            <person name="Wang H."/>
            <person name="Wang A."/>
            <person name="Jiang F."/>
            <person name="Liu H."/>
            <person name="Zhao H."/>
            <person name="Xu D."/>
            <person name="Zhang Y."/>
        </authorList>
    </citation>
    <scope>NUCLEOTIDE SEQUENCE [LARGE SCALE GENOMIC DNA]</scope>
    <source>
        <strain evidence="2">cv. Yunnan</strain>
        <tissue evidence="1">Leaves</tissue>
    </source>
</reference>
<proteinExistence type="predicted"/>
<organism evidence="1 2">
    <name type="scientific">Smallanthus sonchifolius</name>
    <dbReference type="NCBI Taxonomy" id="185202"/>
    <lineage>
        <taxon>Eukaryota</taxon>
        <taxon>Viridiplantae</taxon>
        <taxon>Streptophyta</taxon>
        <taxon>Embryophyta</taxon>
        <taxon>Tracheophyta</taxon>
        <taxon>Spermatophyta</taxon>
        <taxon>Magnoliopsida</taxon>
        <taxon>eudicotyledons</taxon>
        <taxon>Gunneridae</taxon>
        <taxon>Pentapetalae</taxon>
        <taxon>asterids</taxon>
        <taxon>campanulids</taxon>
        <taxon>Asterales</taxon>
        <taxon>Asteraceae</taxon>
        <taxon>Asteroideae</taxon>
        <taxon>Heliantheae alliance</taxon>
        <taxon>Millerieae</taxon>
        <taxon>Smallanthus</taxon>
    </lineage>
</organism>
<name>A0ACB8YQF4_9ASTR</name>
<sequence length="80" mass="9451">MEEICFNQQKPALNINIRNNIMHLNIKLMQCVILSLRISYELLSILRSMDLFTIDDDENITIIDFPKMAYASHRNAEMYD</sequence>
<comment type="caution">
    <text evidence="1">The sequence shown here is derived from an EMBL/GenBank/DDBJ whole genome shotgun (WGS) entry which is preliminary data.</text>
</comment>
<accession>A0ACB8YQF4</accession>
<evidence type="ECO:0000313" key="1">
    <source>
        <dbReference type="EMBL" id="KAI3687507.1"/>
    </source>
</evidence>